<dbReference type="GeneID" id="127354482"/>
<protein>
    <recommendedName>
        <fullName evidence="7">Apolipoprotein L3</fullName>
    </recommendedName>
</protein>
<dbReference type="RefSeq" id="XP_051240368.1">
    <property type="nucleotide sequence ID" value="XM_051384408.1"/>
</dbReference>
<evidence type="ECO:0000313" key="5">
    <source>
        <dbReference type="Ensembl" id="ENSDLAP00005004266.2"/>
    </source>
</evidence>
<dbReference type="OMA" id="TVATIDQ"/>
<dbReference type="AlphaFoldDB" id="A0A8C4DHN7"/>
<dbReference type="GO" id="GO:0008289">
    <property type="term" value="F:lipid binding"/>
    <property type="evidence" value="ECO:0007669"/>
    <property type="project" value="InterPro"/>
</dbReference>
<name>A0A8C4DHN7_DICLA</name>
<feature type="transmembrane region" description="Helical" evidence="4">
    <location>
        <begin position="170"/>
        <end position="192"/>
    </location>
</feature>
<keyword evidence="4" id="KW-0472">Membrane</keyword>
<evidence type="ECO:0000256" key="2">
    <source>
        <dbReference type="SAM" id="Coils"/>
    </source>
</evidence>
<keyword evidence="6" id="KW-1185">Reference proteome</keyword>
<dbReference type="GO" id="GO:0016020">
    <property type="term" value="C:membrane"/>
    <property type="evidence" value="ECO:0007669"/>
    <property type="project" value="TreeGrafter"/>
</dbReference>
<gene>
    <name evidence="5" type="primary">LOC127354482</name>
</gene>
<keyword evidence="4" id="KW-1133">Transmembrane helix</keyword>
<proteinExistence type="inferred from homology"/>
<comment type="similarity">
    <text evidence="1">Belongs to the apolipoprotein L family.</text>
</comment>
<evidence type="ECO:0000256" key="1">
    <source>
        <dbReference type="ARBA" id="ARBA00010090"/>
    </source>
</evidence>
<dbReference type="GO" id="GO:0006869">
    <property type="term" value="P:lipid transport"/>
    <property type="evidence" value="ECO:0007669"/>
    <property type="project" value="InterPro"/>
</dbReference>
<feature type="region of interest" description="Disordered" evidence="3">
    <location>
        <begin position="1"/>
        <end position="35"/>
    </location>
</feature>
<dbReference type="PANTHER" id="PTHR14096">
    <property type="entry name" value="APOLIPOPROTEIN L"/>
    <property type="match status" value="1"/>
</dbReference>
<dbReference type="InterPro" id="IPR008405">
    <property type="entry name" value="ApoL"/>
</dbReference>
<feature type="transmembrane region" description="Helical" evidence="4">
    <location>
        <begin position="198"/>
        <end position="224"/>
    </location>
</feature>
<keyword evidence="2" id="KW-0175">Coiled coil</keyword>
<dbReference type="GO" id="GO:0042157">
    <property type="term" value="P:lipoprotein metabolic process"/>
    <property type="evidence" value="ECO:0007669"/>
    <property type="project" value="InterPro"/>
</dbReference>
<evidence type="ECO:0008006" key="7">
    <source>
        <dbReference type="Google" id="ProtNLM"/>
    </source>
</evidence>
<accession>A0A8C4DHN7</accession>
<evidence type="ECO:0000256" key="3">
    <source>
        <dbReference type="SAM" id="MobiDB-lite"/>
    </source>
</evidence>
<dbReference type="Ensembl" id="ENSDLAT00005004412.2">
    <property type="protein sequence ID" value="ENSDLAP00005004266.2"/>
    <property type="gene ID" value="ENSDLAG00005001920.2"/>
</dbReference>
<dbReference type="OrthoDB" id="8920155at2759"/>
<dbReference type="PANTHER" id="PTHR14096:SF59">
    <property type="entry name" value="APOLIPOPROTEIN L, 1 ISOFORM X1"/>
    <property type="match status" value="1"/>
</dbReference>
<keyword evidence="4" id="KW-0812">Transmembrane</keyword>
<dbReference type="Proteomes" id="UP000694389">
    <property type="component" value="Unassembled WGS sequence"/>
</dbReference>
<evidence type="ECO:0000313" key="6">
    <source>
        <dbReference type="Proteomes" id="UP000694389"/>
    </source>
</evidence>
<reference evidence="5" key="2">
    <citation type="submission" date="2025-09" db="UniProtKB">
        <authorList>
            <consortium name="Ensembl"/>
        </authorList>
    </citation>
    <scope>IDENTIFICATION</scope>
</reference>
<dbReference type="GeneTree" id="ENSGT01030000234599"/>
<reference evidence="5" key="1">
    <citation type="submission" date="2025-08" db="UniProtKB">
        <authorList>
            <consortium name="Ensembl"/>
        </authorList>
    </citation>
    <scope>IDENTIFICATION</scope>
</reference>
<evidence type="ECO:0000256" key="4">
    <source>
        <dbReference type="SAM" id="Phobius"/>
    </source>
</evidence>
<feature type="coiled-coil region" evidence="2">
    <location>
        <begin position="339"/>
        <end position="366"/>
    </location>
</feature>
<sequence length="370" mass="40370">MSQPVPSPRKQISCPEKNEDGFPLKPSKGGLVRSAPPPVLPKKWIVKKNEHGHLVKVMADQSIDDKCKAQPPPLAQRLPKNIKQLDNEDETLDDNSLLDWWKDVTPWKFLCKDLKLKERKVINIQAEHLYKAVRVYILLLSEHVGFLKQLTEELLSIADNLNNVSKGTKIAGITGGATSVAGGVAAAAGVILSPFTLGFSMALTVVGVGVAAVGGVTGASAAIANKVIYDQDKKKIEKAFQDYEGRMKEIRDCVTFIGDGIERLRQHDLSLLDEARKESVRVGKMVELATTGGGSTKAIETTSGAFGLMEGFAHDIGIHFTQGKDGQKQLKKGHESALANKLRSLAENLNNALEVLMEMKEDFIKRCPTK</sequence>
<dbReference type="GO" id="GO:0005576">
    <property type="term" value="C:extracellular region"/>
    <property type="evidence" value="ECO:0007669"/>
    <property type="project" value="InterPro"/>
</dbReference>
<organism evidence="5 6">
    <name type="scientific">Dicentrarchus labrax</name>
    <name type="common">European seabass</name>
    <name type="synonym">Morone labrax</name>
    <dbReference type="NCBI Taxonomy" id="13489"/>
    <lineage>
        <taxon>Eukaryota</taxon>
        <taxon>Metazoa</taxon>
        <taxon>Chordata</taxon>
        <taxon>Craniata</taxon>
        <taxon>Vertebrata</taxon>
        <taxon>Euteleostomi</taxon>
        <taxon>Actinopterygii</taxon>
        <taxon>Neopterygii</taxon>
        <taxon>Teleostei</taxon>
        <taxon>Neoteleostei</taxon>
        <taxon>Acanthomorphata</taxon>
        <taxon>Eupercaria</taxon>
        <taxon>Moronidae</taxon>
        <taxon>Dicentrarchus</taxon>
    </lineage>
</organism>
<dbReference type="Pfam" id="PF05461">
    <property type="entry name" value="ApoL"/>
    <property type="match status" value="1"/>
</dbReference>